<dbReference type="STRING" id="150374.A0A0M9VRR3"/>
<dbReference type="EMBL" id="LGSR01000029">
    <property type="protein sequence ID" value="KOS16923.1"/>
    <property type="molecule type" value="Genomic_DNA"/>
</dbReference>
<evidence type="ECO:0000256" key="8">
    <source>
        <dbReference type="ARBA" id="ARBA00022989"/>
    </source>
</evidence>
<comment type="similarity">
    <text evidence="4 10">Belongs to the OST1 family.</text>
</comment>
<dbReference type="GO" id="GO:0008250">
    <property type="term" value="C:oligosaccharyltransferase complex"/>
    <property type="evidence" value="ECO:0007669"/>
    <property type="project" value="UniProtKB-UniRule"/>
</dbReference>
<evidence type="ECO:0000313" key="11">
    <source>
        <dbReference type="EMBL" id="KOS16923.1"/>
    </source>
</evidence>
<feature type="signal peptide" evidence="10">
    <location>
        <begin position="1"/>
        <end position="19"/>
    </location>
</feature>
<evidence type="ECO:0000256" key="5">
    <source>
        <dbReference type="ARBA" id="ARBA00022692"/>
    </source>
</evidence>
<evidence type="ECO:0000313" key="12">
    <source>
        <dbReference type="Proteomes" id="UP000053831"/>
    </source>
</evidence>
<dbReference type="Proteomes" id="UP000053831">
    <property type="component" value="Unassembled WGS sequence"/>
</dbReference>
<comment type="caution">
    <text evidence="11">The sequence shown here is derived from an EMBL/GenBank/DDBJ whole genome shotgun (WGS) entry which is preliminary data.</text>
</comment>
<comment type="function">
    <text evidence="1 10">Subunit of the oligosaccharyl transferase (OST) complex that catalyzes the initial transfer of a defined glycan (Glc(3)Man(9)GlcNAc(2) in eukaryotes) from the lipid carrier dolichol-pyrophosphate to an asparagine residue within an Asn-X-Ser/Thr consensus motif in nascent polypeptide chains, the first step in protein N-glycosylation. N-glycosylation occurs cotranslationally and the complex associates with the Sec61 complex at the channel-forming translocon complex that mediates protein translocation across the endoplasmic reticulum (ER). All subunits are required for a maximal enzyme activity.</text>
</comment>
<keyword evidence="6 10" id="KW-0732">Signal</keyword>
<keyword evidence="8" id="KW-1133">Transmembrane helix</keyword>
<reference evidence="11 12" key="1">
    <citation type="submission" date="2015-07" db="EMBL/GenBank/DDBJ databases">
        <title>The genome of the fungus Escovopsis weberi, a specialized disease agent of ant agriculture.</title>
        <authorList>
            <person name="de Man T.J."/>
            <person name="Stajich J.E."/>
            <person name="Kubicek C.P."/>
            <person name="Chenthamara K."/>
            <person name="Atanasova L."/>
            <person name="Druzhinina I.S."/>
            <person name="Birnbaum S."/>
            <person name="Barribeau S.M."/>
            <person name="Teiling C."/>
            <person name="Suen G."/>
            <person name="Currie C."/>
            <person name="Gerardo N.M."/>
        </authorList>
    </citation>
    <scope>NUCLEOTIDE SEQUENCE [LARGE SCALE GENOMIC DNA]</scope>
</reference>
<organism evidence="11 12">
    <name type="scientific">Escovopsis weberi</name>
    <dbReference type="NCBI Taxonomy" id="150374"/>
    <lineage>
        <taxon>Eukaryota</taxon>
        <taxon>Fungi</taxon>
        <taxon>Dikarya</taxon>
        <taxon>Ascomycota</taxon>
        <taxon>Pezizomycotina</taxon>
        <taxon>Sordariomycetes</taxon>
        <taxon>Hypocreomycetidae</taxon>
        <taxon>Hypocreales</taxon>
        <taxon>Hypocreaceae</taxon>
        <taxon>Escovopsis</taxon>
    </lineage>
</organism>
<keyword evidence="11" id="KW-0808">Transferase</keyword>
<name>A0A0M9VRR3_ESCWE</name>
<evidence type="ECO:0000256" key="1">
    <source>
        <dbReference type="ARBA" id="ARBA00002791"/>
    </source>
</evidence>
<keyword evidence="9" id="KW-0472">Membrane</keyword>
<dbReference type="AlphaFoldDB" id="A0A0M9VRR3"/>
<keyword evidence="12" id="KW-1185">Reference proteome</keyword>
<dbReference type="PANTHER" id="PTHR21049">
    <property type="entry name" value="RIBOPHORIN I"/>
    <property type="match status" value="1"/>
</dbReference>
<keyword evidence="5" id="KW-0812">Transmembrane</keyword>
<comment type="subunit">
    <text evidence="10">Component of the oligosaccharyltransferase (OST) complex.</text>
</comment>
<dbReference type="Pfam" id="PF04597">
    <property type="entry name" value="Ribophorin_I"/>
    <property type="match status" value="1"/>
</dbReference>
<dbReference type="PANTHER" id="PTHR21049:SF0">
    <property type="entry name" value="DOLICHYL-DIPHOSPHOOLIGOSACCHARIDE--PROTEIN GLYCOSYLTRANSFERASE SUBUNIT 1"/>
    <property type="match status" value="1"/>
</dbReference>
<dbReference type="GO" id="GO:0016740">
    <property type="term" value="F:transferase activity"/>
    <property type="evidence" value="ECO:0007669"/>
    <property type="project" value="UniProtKB-KW"/>
</dbReference>
<evidence type="ECO:0000256" key="6">
    <source>
        <dbReference type="ARBA" id="ARBA00022729"/>
    </source>
</evidence>
<comment type="subcellular location">
    <subcellularLocation>
        <location evidence="2 10">Endoplasmic reticulum membrane</location>
        <topology evidence="2 10">Single-pass type I membrane protein</topology>
    </subcellularLocation>
</comment>
<evidence type="ECO:0000256" key="2">
    <source>
        <dbReference type="ARBA" id="ARBA00004115"/>
    </source>
</evidence>
<dbReference type="GO" id="GO:0018279">
    <property type="term" value="P:protein N-linked glycosylation via asparagine"/>
    <property type="evidence" value="ECO:0007669"/>
    <property type="project" value="TreeGrafter"/>
</dbReference>
<evidence type="ECO:0000256" key="10">
    <source>
        <dbReference type="RuleBase" id="RU361143"/>
    </source>
</evidence>
<evidence type="ECO:0000256" key="3">
    <source>
        <dbReference type="ARBA" id="ARBA00004922"/>
    </source>
</evidence>
<keyword evidence="7 10" id="KW-0256">Endoplasmic reticulum</keyword>
<dbReference type="InterPro" id="IPR007676">
    <property type="entry name" value="Ribophorin_I"/>
</dbReference>
<evidence type="ECO:0000256" key="9">
    <source>
        <dbReference type="ARBA" id="ARBA00023136"/>
    </source>
</evidence>
<comment type="pathway">
    <text evidence="3 10">Protein modification; protein glycosylation.</text>
</comment>
<accession>A0A0M9VRR3</accession>
<proteinExistence type="inferred from homology"/>
<gene>
    <name evidence="11" type="ORF">ESCO_004664</name>
</gene>
<evidence type="ECO:0000256" key="4">
    <source>
        <dbReference type="ARBA" id="ARBA00008905"/>
    </source>
</evidence>
<feature type="chain" id="PRO_5005732644" description="Dolichyl-diphosphooligosaccharide--protein glycosyltransferase subunit 1" evidence="10">
    <location>
        <begin position="20"/>
        <end position="486"/>
    </location>
</feature>
<evidence type="ECO:0000256" key="7">
    <source>
        <dbReference type="ARBA" id="ARBA00022824"/>
    </source>
</evidence>
<protein>
    <recommendedName>
        <fullName evidence="10">Dolichyl-diphosphooligosaccharide--protein glycosyltransferase subunit 1</fullName>
    </recommendedName>
</protein>
<dbReference type="UniPathway" id="UPA00378"/>
<dbReference type="OrthoDB" id="310030at2759"/>
<sequence>MKPLSVAAALLALLSPVIASAAQGHELPAHFKPPQVWQNTNLVHIISVERNYAKEQINILIENTSDEPQDEYFVPFTRDQVARLGAFTAKDRKDAHAEPFLTDAVEYDASSDVQYRRILLPSSLGAGAQQTISISYYYLKAYSPLPASINQDEHQYLVYDFSLYAPSAYPTRKQKTEVKSPSATVPDYTKVPGNDDVAEFPQKQGSKLIYGPFGEQPAGAALPAHVRFEFTKPVLHVSSLERDIEVSHWGGNIAFEERYALHHRGANLSSLFNRAKWAQAQYFKPPTAALKELRFAMHAGTVDPYFTDVVGNVSTSRFRSGKRETLLELRPRYPIFGGWKYPFTIGWNSDASHFLRSSDGQFVLKVPFIEGPRQPEGVEYGDVNIRVLLPEGSTNVKFHTDLPASAIVETQVGIHKTFLDTIGRTAVVTKAQNLVDELRDRELIISYELPLTATLRKPLVIFCSTLALYTAAWLVGKVELGFAASK</sequence>